<evidence type="ECO:0000313" key="3">
    <source>
        <dbReference type="Proteomes" id="UP001596043"/>
    </source>
</evidence>
<protein>
    <submittedName>
        <fullName evidence="2">Uncharacterized protein</fullName>
    </submittedName>
</protein>
<feature type="coiled-coil region" evidence="1">
    <location>
        <begin position="326"/>
        <end position="400"/>
    </location>
</feature>
<sequence length="541" mass="65451">MSEKDRNKEEQNEFAENIKGEVIYILDAESGKKGYFCIGCKAQMQAVKSKIRGRKSYFRHDATDVKKNQRECTFSNQNYRHSQAMSILNRIKRIKVPTLYKYPPKNSDGKAIKLKNSQFIDAKYTKSELTFYETDNGDVKFGKNPDIDNKNLLMRPDVTFFNHQNEPILLIEIVVTHKINNEKLAKIKRLGIDTVQITIPKDSLENIEKSFSLGRQIKWIHNNEQERTEYIYSPNNDTEGVSQIDELQRKLFEESFECRKSQVKNLIRAIAKCMESQHYRGIDREFRQEIQRVENNTGRTEKKLEKYRDGIRRGVEKRFERRTNSITEKRKELDKKEQDLEELYQAEERKLDNYFGKNETTIKERGRLLEERYIKRRKEIEREQREIRESILEIEFFESTEREYRDEEKRIEIDIKRIRGEIDRDIKYRETISNKFERLKNRERETFEKEKREIKKQRESLPNIFKEKERELESEFERIRKRRIEQIENEDFGESSEFSTGLKKILDTRSLLDDWDEKQLNFERNRTAWECFRKGSYKDWD</sequence>
<name>A0ABV9HZ08_9FLAO</name>
<reference evidence="3" key="1">
    <citation type="journal article" date="2019" name="Int. J. Syst. Evol. Microbiol.">
        <title>The Global Catalogue of Microorganisms (GCM) 10K type strain sequencing project: providing services to taxonomists for standard genome sequencing and annotation.</title>
        <authorList>
            <consortium name="The Broad Institute Genomics Platform"/>
            <consortium name="The Broad Institute Genome Sequencing Center for Infectious Disease"/>
            <person name="Wu L."/>
            <person name="Ma J."/>
        </authorList>
    </citation>
    <scope>NUCLEOTIDE SEQUENCE [LARGE SCALE GENOMIC DNA]</scope>
    <source>
        <strain evidence="3">YJ-61-S</strain>
    </source>
</reference>
<proteinExistence type="predicted"/>
<dbReference type="RefSeq" id="WP_379978765.1">
    <property type="nucleotide sequence ID" value="NZ_JBHSFV010000006.1"/>
</dbReference>
<evidence type="ECO:0000313" key="2">
    <source>
        <dbReference type="EMBL" id="MFC4634474.1"/>
    </source>
</evidence>
<keyword evidence="3" id="KW-1185">Reference proteome</keyword>
<comment type="caution">
    <text evidence="2">The sequence shown here is derived from an EMBL/GenBank/DDBJ whole genome shotgun (WGS) entry which is preliminary data.</text>
</comment>
<evidence type="ECO:0000256" key="1">
    <source>
        <dbReference type="SAM" id="Coils"/>
    </source>
</evidence>
<dbReference type="EMBL" id="JBHSFV010000006">
    <property type="protein sequence ID" value="MFC4634474.1"/>
    <property type="molecule type" value="Genomic_DNA"/>
</dbReference>
<accession>A0ABV9HZ08</accession>
<keyword evidence="1" id="KW-0175">Coiled coil</keyword>
<organism evidence="2 3">
    <name type="scientific">Dokdonia ponticola</name>
    <dbReference type="NCBI Taxonomy" id="2041041"/>
    <lineage>
        <taxon>Bacteria</taxon>
        <taxon>Pseudomonadati</taxon>
        <taxon>Bacteroidota</taxon>
        <taxon>Flavobacteriia</taxon>
        <taxon>Flavobacteriales</taxon>
        <taxon>Flavobacteriaceae</taxon>
        <taxon>Dokdonia</taxon>
    </lineage>
</organism>
<dbReference type="Proteomes" id="UP001596043">
    <property type="component" value="Unassembled WGS sequence"/>
</dbReference>
<gene>
    <name evidence="2" type="ORF">ACFO3O_11185</name>
</gene>